<comment type="function">
    <text evidence="5">Catalyzes the conversion of N-formimidoyl-L-glutamate to L-glutamate and formamide.</text>
</comment>
<keyword evidence="4 5" id="KW-0464">Manganese</keyword>
<dbReference type="STRING" id="570521.SAMN04488508_101239"/>
<feature type="binding site" evidence="5 7">
    <location>
        <position position="243"/>
    </location>
    <ligand>
        <name>Mn(2+)</name>
        <dbReference type="ChEBI" id="CHEBI:29035"/>
        <label>1</label>
    </ligand>
</feature>
<dbReference type="PROSITE" id="PS51409">
    <property type="entry name" value="ARGINASE_2"/>
    <property type="match status" value="1"/>
</dbReference>
<dbReference type="GO" id="GO:0019557">
    <property type="term" value="P:L-histidine catabolic process to glutamate and formate"/>
    <property type="evidence" value="ECO:0007669"/>
    <property type="project" value="UniProtKB-UniPathway"/>
</dbReference>
<evidence type="ECO:0000256" key="4">
    <source>
        <dbReference type="ARBA" id="ARBA00023211"/>
    </source>
</evidence>
<dbReference type="RefSeq" id="WP_073312766.1">
    <property type="nucleotide sequence ID" value="NZ_FQYP01000001.1"/>
</dbReference>
<comment type="cofactor">
    <cofactor evidence="5 7">
        <name>Mn(2+)</name>
        <dbReference type="ChEBI" id="CHEBI:29035"/>
    </cofactor>
    <text evidence="5 7">Binds 2 manganese ions per subunit.</text>
</comment>
<dbReference type="EC" id="3.5.3.8" evidence="5 6"/>
<evidence type="ECO:0000256" key="1">
    <source>
        <dbReference type="ARBA" id="ARBA00022723"/>
    </source>
</evidence>
<dbReference type="NCBIfam" id="TIGR01227">
    <property type="entry name" value="hutG"/>
    <property type="match status" value="1"/>
</dbReference>
<evidence type="ECO:0000256" key="2">
    <source>
        <dbReference type="ARBA" id="ARBA00022801"/>
    </source>
</evidence>
<evidence type="ECO:0000256" key="6">
    <source>
        <dbReference type="NCBIfam" id="TIGR01227"/>
    </source>
</evidence>
<dbReference type="PRINTS" id="PR00116">
    <property type="entry name" value="ARGINASE"/>
</dbReference>
<dbReference type="GO" id="GO:0030145">
    <property type="term" value="F:manganese ion binding"/>
    <property type="evidence" value="ECO:0007669"/>
    <property type="project" value="UniProtKB-UniRule"/>
</dbReference>
<feature type="binding site" evidence="5 7">
    <location>
        <position position="130"/>
    </location>
    <ligand>
        <name>Mn(2+)</name>
        <dbReference type="ChEBI" id="CHEBI:29035"/>
        <label>1</label>
    </ligand>
</feature>
<dbReference type="UniPathway" id="UPA00379">
    <property type="reaction ID" value="UER00552"/>
</dbReference>
<feature type="binding site" evidence="7">
    <location>
        <position position="157"/>
    </location>
    <ligand>
        <name>Mn(2+)</name>
        <dbReference type="ChEBI" id="CHEBI:29035"/>
        <label>1</label>
    </ligand>
</feature>
<sequence>MKRYIQPDATIWKGRNSDQELYFHEKIKLLDLDHEISLQKDKKYFGLLGYACDEGVRRNLGRVGAAQAPDSIRANLASLANHFDSDTEIVDTGTIRCTDGDLEKTHQVTTNCISQLLQHNIFPIVLGGGHDLAYPHFNGIKTKFQDATIGIINLDAHFDLRPLIDQSTSGTPFYQIAEENKEFNYLCLGIQKASNHKGLFDTAAELNVSYIENTAFNMKHLEKVEKIIGHFVSSVDYIYLTIDIDGFSSAYAPGVSAPSPFGFSVDIALETITQICNSKKLVSVDLVELNPKYDIDHCTSKLAARLIYHIIQNLT</sequence>
<evidence type="ECO:0000256" key="3">
    <source>
        <dbReference type="ARBA" id="ARBA00022808"/>
    </source>
</evidence>
<comment type="similarity">
    <text evidence="5 8">Belongs to the arginase family.</text>
</comment>
<dbReference type="InterPro" id="IPR023696">
    <property type="entry name" value="Ureohydrolase_dom_sf"/>
</dbReference>
<feature type="binding site" evidence="5 7">
    <location>
        <position position="159"/>
    </location>
    <ligand>
        <name>Mn(2+)</name>
        <dbReference type="ChEBI" id="CHEBI:29035"/>
        <label>1</label>
    </ligand>
</feature>
<dbReference type="InterPro" id="IPR006035">
    <property type="entry name" value="Ureohydrolase"/>
</dbReference>
<name>A0A1M6ADD5_9FLAO</name>
<dbReference type="PIRSF" id="PIRSF036979">
    <property type="entry name" value="Arginase"/>
    <property type="match status" value="1"/>
</dbReference>
<evidence type="ECO:0000256" key="8">
    <source>
        <dbReference type="PROSITE-ProRule" id="PRU00742"/>
    </source>
</evidence>
<feature type="binding site" evidence="5">
    <location>
        <position position="155"/>
    </location>
    <ligand>
        <name>Mn(2+)</name>
        <dbReference type="ChEBI" id="CHEBI:29035"/>
        <label>2</label>
    </ligand>
</feature>
<keyword evidence="10" id="KW-1185">Reference proteome</keyword>
<dbReference type="HAMAP" id="MF_00737">
    <property type="entry name" value="Formimidoylglutam"/>
    <property type="match status" value="1"/>
</dbReference>
<evidence type="ECO:0000313" key="10">
    <source>
        <dbReference type="Proteomes" id="UP000184432"/>
    </source>
</evidence>
<dbReference type="InterPro" id="IPR005923">
    <property type="entry name" value="HutG"/>
</dbReference>
<dbReference type="Proteomes" id="UP000184432">
    <property type="component" value="Unassembled WGS sequence"/>
</dbReference>
<comment type="catalytic activity">
    <reaction evidence="5">
        <text>N-formimidoyl-L-glutamate + H2O = formamide + L-glutamate</text>
        <dbReference type="Rhea" id="RHEA:22492"/>
        <dbReference type="ChEBI" id="CHEBI:15377"/>
        <dbReference type="ChEBI" id="CHEBI:16397"/>
        <dbReference type="ChEBI" id="CHEBI:29985"/>
        <dbReference type="ChEBI" id="CHEBI:58928"/>
        <dbReference type="EC" id="3.5.3.8"/>
    </reaction>
</comment>
<dbReference type="GO" id="GO:0033389">
    <property type="term" value="P:putrescine biosynthetic process from arginine, via agmatine"/>
    <property type="evidence" value="ECO:0007669"/>
    <property type="project" value="TreeGrafter"/>
</dbReference>
<dbReference type="SUPFAM" id="SSF52768">
    <property type="entry name" value="Arginase/deacetylase"/>
    <property type="match status" value="1"/>
</dbReference>
<feature type="binding site" evidence="5 7">
    <location>
        <position position="155"/>
    </location>
    <ligand>
        <name>Mn(2+)</name>
        <dbReference type="ChEBI" id="CHEBI:29035"/>
        <label>1</label>
    </ligand>
</feature>
<feature type="binding site" evidence="5">
    <location>
        <position position="243"/>
    </location>
    <ligand>
        <name>Mn(2+)</name>
        <dbReference type="ChEBI" id="CHEBI:29035"/>
        <label>2</label>
    </ligand>
</feature>
<keyword evidence="3 5" id="KW-0369">Histidine metabolism</keyword>
<dbReference type="GO" id="GO:0050415">
    <property type="term" value="F:formimidoylglutamase activity"/>
    <property type="evidence" value="ECO:0007669"/>
    <property type="project" value="UniProtKB-UniRule"/>
</dbReference>
<feature type="binding site" evidence="7">
    <location>
        <position position="245"/>
    </location>
    <ligand>
        <name>Mn(2+)</name>
        <dbReference type="ChEBI" id="CHEBI:29035"/>
        <label>1</label>
    </ligand>
</feature>
<dbReference type="AlphaFoldDB" id="A0A1M6ADD5"/>
<organism evidence="9 10">
    <name type="scientific">Aquimarina spongiae</name>
    <dbReference type="NCBI Taxonomy" id="570521"/>
    <lineage>
        <taxon>Bacteria</taxon>
        <taxon>Pseudomonadati</taxon>
        <taxon>Bacteroidota</taxon>
        <taxon>Flavobacteriia</taxon>
        <taxon>Flavobacteriales</taxon>
        <taxon>Flavobacteriaceae</taxon>
        <taxon>Aquimarina</taxon>
    </lineage>
</organism>
<evidence type="ECO:0000313" key="9">
    <source>
        <dbReference type="EMBL" id="SHI34550.1"/>
    </source>
</evidence>
<dbReference type="GO" id="GO:0008783">
    <property type="term" value="F:agmatinase activity"/>
    <property type="evidence" value="ECO:0007669"/>
    <property type="project" value="TreeGrafter"/>
</dbReference>
<proteinExistence type="inferred from homology"/>
<gene>
    <name evidence="5" type="primary">hutG</name>
    <name evidence="9" type="ORF">SAMN04488508_101239</name>
</gene>
<keyword evidence="1 5" id="KW-0479">Metal-binding</keyword>
<feature type="binding site" evidence="5">
    <location>
        <position position="245"/>
    </location>
    <ligand>
        <name>Mn(2+)</name>
        <dbReference type="ChEBI" id="CHEBI:29035"/>
        <label>2</label>
    </ligand>
</feature>
<protein>
    <recommendedName>
        <fullName evidence="5 6">Formimidoylglutamase</fullName>
        <ecNumber evidence="5 6">3.5.3.8</ecNumber>
    </recommendedName>
    <alternativeName>
        <fullName evidence="5">Formiminoglutamase</fullName>
    </alternativeName>
    <alternativeName>
        <fullName evidence="5">Formiminoglutamate hydrolase</fullName>
    </alternativeName>
</protein>
<feature type="binding site" evidence="5">
    <location>
        <position position="157"/>
    </location>
    <ligand>
        <name>Mn(2+)</name>
        <dbReference type="ChEBI" id="CHEBI:29035"/>
        <label>2</label>
    </ligand>
</feature>
<dbReference type="EMBL" id="FQYP01000001">
    <property type="protein sequence ID" value="SHI34550.1"/>
    <property type="molecule type" value="Genomic_DNA"/>
</dbReference>
<dbReference type="Gene3D" id="3.40.800.10">
    <property type="entry name" value="Ureohydrolase domain"/>
    <property type="match status" value="1"/>
</dbReference>
<dbReference type="Pfam" id="PF00491">
    <property type="entry name" value="Arginase"/>
    <property type="match status" value="1"/>
</dbReference>
<evidence type="ECO:0000256" key="5">
    <source>
        <dbReference type="HAMAP-Rule" id="MF_00737"/>
    </source>
</evidence>
<comment type="pathway">
    <text evidence="5">Amino-acid degradation; L-histidine degradation into L-glutamate; L-glutamate from N-formimidoyl-L-glutamate (hydrolase route): step 1/1.</text>
</comment>
<dbReference type="GO" id="GO:0019556">
    <property type="term" value="P:L-histidine catabolic process to glutamate and formamide"/>
    <property type="evidence" value="ECO:0007669"/>
    <property type="project" value="UniProtKB-UniRule"/>
</dbReference>
<dbReference type="OrthoDB" id="9788689at2"/>
<dbReference type="PANTHER" id="PTHR11358">
    <property type="entry name" value="ARGINASE/AGMATINASE"/>
    <property type="match status" value="1"/>
</dbReference>
<keyword evidence="2 5" id="KW-0378">Hydrolase</keyword>
<evidence type="ECO:0000256" key="7">
    <source>
        <dbReference type="PIRSR" id="PIRSR036979-1"/>
    </source>
</evidence>
<dbReference type="CDD" id="cd09988">
    <property type="entry name" value="Formimidoylglutamase"/>
    <property type="match status" value="1"/>
</dbReference>
<reference evidence="10" key="1">
    <citation type="submission" date="2016-11" db="EMBL/GenBank/DDBJ databases">
        <authorList>
            <person name="Varghese N."/>
            <person name="Submissions S."/>
        </authorList>
    </citation>
    <scope>NUCLEOTIDE SEQUENCE [LARGE SCALE GENOMIC DNA]</scope>
    <source>
        <strain evidence="10">DSM 22623</strain>
    </source>
</reference>
<accession>A0A1M6ADD5</accession>
<dbReference type="PANTHER" id="PTHR11358:SF35">
    <property type="entry name" value="FORMIMIDOYLGLUTAMASE"/>
    <property type="match status" value="1"/>
</dbReference>